<dbReference type="Pfam" id="PF12921">
    <property type="entry name" value="ATP13"/>
    <property type="match status" value="1"/>
</dbReference>
<keyword evidence="7" id="KW-0496">Mitochondrion</keyword>
<reference evidence="8 9" key="1">
    <citation type="submission" date="2013-02" db="EMBL/GenBank/DDBJ databases">
        <title>Genome sequence of Candida maltosa Xu316, a potential industrial strain for xylitol and ethanol production.</title>
        <authorList>
            <person name="Yu J."/>
            <person name="Wang Q."/>
            <person name="Geng X."/>
            <person name="Bao W."/>
            <person name="He P."/>
            <person name="Cai J."/>
        </authorList>
    </citation>
    <scope>NUCLEOTIDE SEQUENCE [LARGE SCALE GENOMIC DNA]</scope>
    <source>
        <strain evidence="9">Xu316</strain>
    </source>
</reference>
<evidence type="ECO:0000313" key="8">
    <source>
        <dbReference type="EMBL" id="EMG45451.1"/>
    </source>
</evidence>
<keyword evidence="9" id="KW-1185">Reference proteome</keyword>
<evidence type="ECO:0000256" key="2">
    <source>
        <dbReference type="ARBA" id="ARBA00004173"/>
    </source>
</evidence>
<evidence type="ECO:0000256" key="6">
    <source>
        <dbReference type="ARBA" id="ARBA00022946"/>
    </source>
</evidence>
<proteinExistence type="inferred from homology"/>
<name>M3IGQ6_CANMX</name>
<accession>M3IGQ6</accession>
<dbReference type="OrthoDB" id="4077974at2759"/>
<dbReference type="GO" id="GO:0005739">
    <property type="term" value="C:mitochondrion"/>
    <property type="evidence" value="ECO:0007669"/>
    <property type="project" value="UniProtKB-SubCell"/>
</dbReference>
<comment type="caution">
    <text evidence="8">The sequence shown here is derived from an EMBL/GenBank/DDBJ whole genome shotgun (WGS) entry which is preliminary data.</text>
</comment>
<dbReference type="AlphaFoldDB" id="M3IGQ6"/>
<protein>
    <recommendedName>
        <fullName evidence="5">ATPase expression protein 2, mitochondrial</fullName>
    </recommendedName>
</protein>
<evidence type="ECO:0000313" key="9">
    <source>
        <dbReference type="Proteomes" id="UP000011777"/>
    </source>
</evidence>
<gene>
    <name evidence="8" type="ORF">G210_4372</name>
</gene>
<evidence type="ECO:0000256" key="5">
    <source>
        <dbReference type="ARBA" id="ARBA00019258"/>
    </source>
</evidence>
<evidence type="ECO:0000256" key="4">
    <source>
        <dbReference type="ARBA" id="ARBA00011657"/>
    </source>
</evidence>
<sequence>MQGVLRTNKYVVSISKTLRNYSTVAVPLNEDVVISAATATVPPQQKQNTIQSSSNIQQLLKTIPSSRVVESYKISSVQLSSLSNSTDDQVRQQIVNLRDKRDYTNLIKVLEIWSSKDIDGMVRVLGHETISNYLAELIDYGHRSVVSGYSITPILKSLRIQKKVHDVDNRKRLPMHHIIRNIRSIYSNLLYKTKSGEHMYEKDKRRDIYASENLTGYRLSITDFENLMQLEISIGKLDLASRWFKFFRQYHGGKDEFKKYMTPKLWTLAFKIEANGENRTWTLKGTDLSNYNVNPNKGCKSYKQHSNFHISDIQDDSIFSDLDLNFHSSLIQHFGHSGKIDNIQKYIEFIWGVDKSGKLVGTKLDVNDRLYPTMGFLTELFASLSYHGEFFQAIKYINDFQSVYDGVKSTPYESKRFWERVFNQAHISTMFVEYNAFKYFLKQSNYSNHHVTLETAQNDANFDYEGFLQFLEKLKVERRDVFKQIWTIVQNEDIRFSSYICKTYLDYLKEGIAEDLQASYYDYLSALLKQYHFYSIDPRSFTNTPNMGFTPTNKVRESIKVLYSEALRELIDLKGNSLYIGQIQPLIDEWSLDEEMKQDLESWVSEDRMKSYRENLELKREEFMDALKQDKEDDSLLDLL</sequence>
<organism evidence="8 9">
    <name type="scientific">Candida maltosa (strain Xu316)</name>
    <name type="common">Yeast</name>
    <dbReference type="NCBI Taxonomy" id="1245528"/>
    <lineage>
        <taxon>Eukaryota</taxon>
        <taxon>Fungi</taxon>
        <taxon>Dikarya</taxon>
        <taxon>Ascomycota</taxon>
        <taxon>Saccharomycotina</taxon>
        <taxon>Pichiomycetes</taxon>
        <taxon>Debaryomycetaceae</taxon>
        <taxon>Candida/Lodderomyces clade</taxon>
        <taxon>Candida</taxon>
    </lineage>
</organism>
<dbReference type="EMBL" id="AOGT01002462">
    <property type="protein sequence ID" value="EMG45451.1"/>
    <property type="molecule type" value="Genomic_DNA"/>
</dbReference>
<dbReference type="eggNOG" id="ENOG502SDKY">
    <property type="taxonomic scope" value="Eukaryota"/>
</dbReference>
<comment type="similarity">
    <text evidence="3">Belongs to the AEP2 family.</text>
</comment>
<dbReference type="OMA" id="KWFQRFE"/>
<dbReference type="InterPro" id="IPR024319">
    <property type="entry name" value="ATPase_expression_mit"/>
</dbReference>
<dbReference type="HOGENOM" id="CLU_493556_0_0_1"/>
<evidence type="ECO:0000256" key="3">
    <source>
        <dbReference type="ARBA" id="ARBA00009790"/>
    </source>
</evidence>
<evidence type="ECO:0000256" key="1">
    <source>
        <dbReference type="ARBA" id="ARBA00002412"/>
    </source>
</evidence>
<keyword evidence="6" id="KW-0809">Transit peptide</keyword>
<comment type="function">
    <text evidence="1">Required for translation of the mitochondrial OLI1 transcript coding for the mitochondrial ATP synthase subunit 9.</text>
</comment>
<evidence type="ECO:0000256" key="7">
    <source>
        <dbReference type="ARBA" id="ARBA00023128"/>
    </source>
</evidence>
<comment type="subcellular location">
    <subcellularLocation>
        <location evidence="2">Mitochondrion</location>
    </subcellularLocation>
</comment>
<comment type="subunit">
    <text evidence="4">Binds to the 5'UTR of the OLI1 mRNA.</text>
</comment>
<dbReference type="Proteomes" id="UP000011777">
    <property type="component" value="Unassembled WGS sequence"/>
</dbReference>